<gene>
    <name evidence="1" type="ORF">DWV60_16010</name>
</gene>
<protein>
    <submittedName>
        <fullName evidence="1">Uncharacterized protein</fullName>
    </submittedName>
</protein>
<dbReference type="RefSeq" id="WP_118141960.1">
    <property type="nucleotide sequence ID" value="NZ_CP137557.1"/>
</dbReference>
<name>A0AA92W6V3_9BACT</name>
<dbReference type="AlphaFoldDB" id="A0AA92W6V3"/>
<accession>A0AA92W6V3</accession>
<sequence length="190" mass="21718">MKKIIIATLIICVVFCMLLSHKEYRNYKITNITLSEIVIKDSLLNLRKGNRYFLLEFMVDYCNSSLTFMGGGIEPGLNGTIESIKSMKIIDSNGNDISSLFHNLTIEDNDLWLDDYLVFSKNYNIDSLVNSINHRDRNEIGQRITIPRLFVIDSTSVIPDSIILNFGTHSIISNVKYKKNKPFVLSTSDR</sequence>
<evidence type="ECO:0000313" key="1">
    <source>
        <dbReference type="EMBL" id="RGW62622.1"/>
    </source>
</evidence>
<proteinExistence type="predicted"/>
<organism evidence="1 2">
    <name type="scientific">Segatella copri</name>
    <dbReference type="NCBI Taxonomy" id="165179"/>
    <lineage>
        <taxon>Bacteria</taxon>
        <taxon>Pseudomonadati</taxon>
        <taxon>Bacteroidota</taxon>
        <taxon>Bacteroidia</taxon>
        <taxon>Bacteroidales</taxon>
        <taxon>Prevotellaceae</taxon>
        <taxon>Segatella</taxon>
    </lineage>
</organism>
<comment type="caution">
    <text evidence="1">The sequence shown here is derived from an EMBL/GenBank/DDBJ whole genome shotgun (WGS) entry which is preliminary data.</text>
</comment>
<dbReference type="EMBL" id="QSAQ01000077">
    <property type="protein sequence ID" value="RGW62622.1"/>
    <property type="molecule type" value="Genomic_DNA"/>
</dbReference>
<reference evidence="1 2" key="1">
    <citation type="submission" date="2018-08" db="EMBL/GenBank/DDBJ databases">
        <title>A genome reference for cultivated species of the human gut microbiota.</title>
        <authorList>
            <person name="Zou Y."/>
            <person name="Xue W."/>
            <person name="Luo G."/>
        </authorList>
    </citation>
    <scope>NUCLEOTIDE SEQUENCE [LARGE SCALE GENOMIC DNA]</scope>
    <source>
        <strain evidence="1 2">AF11-14</strain>
    </source>
</reference>
<evidence type="ECO:0000313" key="2">
    <source>
        <dbReference type="Proteomes" id="UP000286077"/>
    </source>
</evidence>
<dbReference type="Proteomes" id="UP000286077">
    <property type="component" value="Unassembled WGS sequence"/>
</dbReference>